<evidence type="ECO:0000256" key="9">
    <source>
        <dbReference type="ARBA" id="ARBA00038319"/>
    </source>
</evidence>
<evidence type="ECO:0000256" key="4">
    <source>
        <dbReference type="ARBA" id="ARBA00022846"/>
    </source>
</evidence>
<evidence type="ECO:0000256" key="3">
    <source>
        <dbReference type="ARBA" id="ARBA00022794"/>
    </source>
</evidence>
<dbReference type="GO" id="GO:0035082">
    <property type="term" value="P:axoneme assembly"/>
    <property type="evidence" value="ECO:0007669"/>
    <property type="project" value="InterPro"/>
</dbReference>
<dbReference type="InterPro" id="IPR055316">
    <property type="entry name" value="RSP9"/>
</dbReference>
<keyword evidence="4" id="KW-0282">Flagellum</keyword>
<evidence type="ECO:0000256" key="1">
    <source>
        <dbReference type="ARBA" id="ARBA00004611"/>
    </source>
</evidence>
<evidence type="ECO:0000256" key="7">
    <source>
        <dbReference type="ARBA" id="ARBA00023273"/>
    </source>
</evidence>
<sequence length="269" mass="29832">MNSVTSSSFCGLSLNPGQKLAVKGALLKLKLQQNLESIAFWGKIMGIEKDFLIAKSLKAGKMEFKTTYYVSVDEGVSFSELLPCPEQKRKMASELKFQMFKGNLQFKYGKAPEEPEEEGKVVDDPRLSEEERLSHVVETIDKETCIVPKGAYVLTATSRVVPNVEYKGLSSLMAKKVSSYVLMQQPVEHKTLTKIKCRGAANTTDFLDGIANAEPKGVWTVQADSTGLVVTLRHLRWTGFEFHTAVGMPSYEGAYFGYGLENHDVALMV</sequence>
<dbReference type="GO" id="GO:0044458">
    <property type="term" value="P:motile cilium assembly"/>
    <property type="evidence" value="ECO:0007669"/>
    <property type="project" value="TreeGrafter"/>
</dbReference>
<dbReference type="EMBL" id="HBIV01003948">
    <property type="protein sequence ID" value="CAE0647967.1"/>
    <property type="molecule type" value="Transcribed_RNA"/>
</dbReference>
<dbReference type="PANTHER" id="PTHR22069">
    <property type="entry name" value="MITOCHONDRIAL RIBOSOMAL PROTEIN S18"/>
    <property type="match status" value="1"/>
</dbReference>
<evidence type="ECO:0000256" key="8">
    <source>
        <dbReference type="ARBA" id="ARBA00037822"/>
    </source>
</evidence>
<comment type="similarity">
    <text evidence="9">Belongs to the flagellar radial spoke RSP9 family.</text>
</comment>
<accession>A0A7S4DGJ5</accession>
<evidence type="ECO:0000313" key="11">
    <source>
        <dbReference type="EMBL" id="CAE0647967.1"/>
    </source>
</evidence>
<keyword evidence="3" id="KW-0970">Cilium biogenesis/degradation</keyword>
<protein>
    <recommendedName>
        <fullName evidence="10">Radial spoke head protein 9 homolog</fullName>
    </recommendedName>
</protein>
<evidence type="ECO:0000256" key="2">
    <source>
        <dbReference type="ARBA" id="ARBA00022490"/>
    </source>
</evidence>
<reference evidence="11" key="1">
    <citation type="submission" date="2021-01" db="EMBL/GenBank/DDBJ databases">
        <authorList>
            <person name="Corre E."/>
            <person name="Pelletier E."/>
            <person name="Niang G."/>
            <person name="Scheremetjew M."/>
            <person name="Finn R."/>
            <person name="Kale V."/>
            <person name="Holt S."/>
            <person name="Cochrane G."/>
            <person name="Meng A."/>
            <person name="Brown T."/>
            <person name="Cohen L."/>
        </authorList>
    </citation>
    <scope>NUCLEOTIDE SEQUENCE</scope>
    <source>
        <strain evidence="11">CCCM811</strain>
    </source>
</reference>
<name>A0A7S4DGJ5_9EUKA</name>
<dbReference type="GO" id="GO:0060294">
    <property type="term" value="P:cilium movement involved in cell motility"/>
    <property type="evidence" value="ECO:0007669"/>
    <property type="project" value="InterPro"/>
</dbReference>
<evidence type="ECO:0000256" key="6">
    <source>
        <dbReference type="ARBA" id="ARBA00023212"/>
    </source>
</evidence>
<proteinExistence type="inferred from homology"/>
<organism evidence="11">
    <name type="scientific">Lotharella globosa</name>
    <dbReference type="NCBI Taxonomy" id="91324"/>
    <lineage>
        <taxon>Eukaryota</taxon>
        <taxon>Sar</taxon>
        <taxon>Rhizaria</taxon>
        <taxon>Cercozoa</taxon>
        <taxon>Chlorarachniophyceae</taxon>
        <taxon>Lotharella</taxon>
    </lineage>
</organism>
<comment type="subcellular location">
    <subcellularLocation>
        <location evidence="8">Cell projection</location>
        <location evidence="8">Kinocilium</location>
    </subcellularLocation>
    <subcellularLocation>
        <location evidence="1">Cytoplasm</location>
        <location evidence="1">Cytoskeleton</location>
        <location evidence="1">Flagellum axoneme</location>
    </subcellularLocation>
</comment>
<evidence type="ECO:0000256" key="5">
    <source>
        <dbReference type="ARBA" id="ARBA00023069"/>
    </source>
</evidence>
<keyword evidence="6" id="KW-0206">Cytoskeleton</keyword>
<evidence type="ECO:0000256" key="10">
    <source>
        <dbReference type="ARBA" id="ARBA00041080"/>
    </source>
</evidence>
<keyword evidence="5" id="KW-0969">Cilium</keyword>
<keyword evidence="7" id="KW-0966">Cell projection</keyword>
<gene>
    <name evidence="11" type="ORF">LGLO00237_LOCUS2749</name>
</gene>
<dbReference type="InterPro" id="IPR006802">
    <property type="entry name" value="Radial_spoke"/>
</dbReference>
<dbReference type="GO" id="GO:0001534">
    <property type="term" value="C:radial spoke"/>
    <property type="evidence" value="ECO:0007669"/>
    <property type="project" value="InterPro"/>
</dbReference>
<dbReference type="AlphaFoldDB" id="A0A7S4DGJ5"/>
<keyword evidence="2" id="KW-0963">Cytoplasm</keyword>
<dbReference type="Pfam" id="PF04712">
    <property type="entry name" value="Radial_spoke"/>
    <property type="match status" value="1"/>
</dbReference>
<dbReference type="PANTHER" id="PTHR22069:SF0">
    <property type="entry name" value="RADIAL SPOKE HEAD PROTEIN 9 HOMOLOG"/>
    <property type="match status" value="1"/>
</dbReference>